<comment type="caution">
    <text evidence="3">The sequence shown here is derived from an EMBL/GenBank/DDBJ whole genome shotgun (WGS) entry which is preliminary data.</text>
</comment>
<dbReference type="EMBL" id="BAAATD010000015">
    <property type="protein sequence ID" value="GAA2631065.1"/>
    <property type="molecule type" value="Genomic_DNA"/>
</dbReference>
<keyword evidence="4" id="KW-1185">Reference proteome</keyword>
<protein>
    <submittedName>
        <fullName evidence="3">Uncharacterized protein</fullName>
    </submittedName>
</protein>
<evidence type="ECO:0000256" key="1">
    <source>
        <dbReference type="SAM" id="MobiDB-lite"/>
    </source>
</evidence>
<name>A0ABN3QNK2_9ACTN</name>
<dbReference type="RefSeq" id="WP_344547840.1">
    <property type="nucleotide sequence ID" value="NZ_BAAATD010000015.1"/>
</dbReference>
<keyword evidence="2" id="KW-1133">Transmembrane helix</keyword>
<dbReference type="Proteomes" id="UP001501509">
    <property type="component" value="Unassembled WGS sequence"/>
</dbReference>
<organism evidence="3 4">
    <name type="scientific">Actinomadura fulvescens</name>
    <dbReference type="NCBI Taxonomy" id="46160"/>
    <lineage>
        <taxon>Bacteria</taxon>
        <taxon>Bacillati</taxon>
        <taxon>Actinomycetota</taxon>
        <taxon>Actinomycetes</taxon>
        <taxon>Streptosporangiales</taxon>
        <taxon>Thermomonosporaceae</taxon>
        <taxon>Actinomadura</taxon>
    </lineage>
</organism>
<evidence type="ECO:0000313" key="3">
    <source>
        <dbReference type="EMBL" id="GAA2631065.1"/>
    </source>
</evidence>
<proteinExistence type="predicted"/>
<evidence type="ECO:0000313" key="4">
    <source>
        <dbReference type="Proteomes" id="UP001501509"/>
    </source>
</evidence>
<keyword evidence="2" id="KW-0812">Transmembrane</keyword>
<sequence>MTGRHRGDLAALKRAPWRVLALVAGAIVALGLVVGIMVRGGGSVEEERQQGAVEVRPTPSVSETYPTYGEYVPPRPVKSPVPRLRTTPRPKVTPSRPTRRPEVRRCPPGWSEVPFLRRWCLRHGYGVR</sequence>
<evidence type="ECO:0000256" key="2">
    <source>
        <dbReference type="SAM" id="Phobius"/>
    </source>
</evidence>
<keyword evidence="2" id="KW-0472">Membrane</keyword>
<gene>
    <name evidence="3" type="ORF">GCM10010411_81340</name>
</gene>
<feature type="transmembrane region" description="Helical" evidence="2">
    <location>
        <begin position="20"/>
        <end position="38"/>
    </location>
</feature>
<reference evidence="3 4" key="1">
    <citation type="journal article" date="2019" name="Int. J. Syst. Evol. Microbiol.">
        <title>The Global Catalogue of Microorganisms (GCM) 10K type strain sequencing project: providing services to taxonomists for standard genome sequencing and annotation.</title>
        <authorList>
            <consortium name="The Broad Institute Genomics Platform"/>
            <consortium name="The Broad Institute Genome Sequencing Center for Infectious Disease"/>
            <person name="Wu L."/>
            <person name="Ma J."/>
        </authorList>
    </citation>
    <scope>NUCLEOTIDE SEQUENCE [LARGE SCALE GENOMIC DNA]</scope>
    <source>
        <strain evidence="3 4">JCM 6833</strain>
    </source>
</reference>
<accession>A0ABN3QNK2</accession>
<feature type="region of interest" description="Disordered" evidence="1">
    <location>
        <begin position="48"/>
        <end position="105"/>
    </location>
</feature>